<dbReference type="InterPro" id="IPR043502">
    <property type="entry name" value="DNA/RNA_pol_sf"/>
</dbReference>
<evidence type="ECO:0000256" key="3">
    <source>
        <dbReference type="ARBA" id="ARBA00022695"/>
    </source>
</evidence>
<dbReference type="STRING" id="400682.A0A1X7T9K4"/>
<dbReference type="CDD" id="cd01647">
    <property type="entry name" value="RT_LTR"/>
    <property type="match status" value="1"/>
</dbReference>
<keyword evidence="7" id="KW-0695">RNA-directed DNA polymerase</keyword>
<dbReference type="FunFam" id="3.10.10.10:FF:000007">
    <property type="entry name" value="Retrovirus-related Pol polyprotein from transposon 17.6-like Protein"/>
    <property type="match status" value="1"/>
</dbReference>
<dbReference type="InParanoid" id="A0A1X7T9K4"/>
<dbReference type="EnsemblMetazoa" id="Aqu2.1.11227_001">
    <property type="protein sequence ID" value="Aqu2.1.11227_001"/>
    <property type="gene ID" value="Aqu2.1.11227"/>
</dbReference>
<feature type="domain" description="Reverse transcriptase" evidence="8">
    <location>
        <begin position="8"/>
        <end position="78"/>
    </location>
</feature>
<evidence type="ECO:0000256" key="5">
    <source>
        <dbReference type="ARBA" id="ARBA00022759"/>
    </source>
</evidence>
<dbReference type="GO" id="GO:0006508">
    <property type="term" value="P:proteolysis"/>
    <property type="evidence" value="ECO:0007669"/>
    <property type="project" value="UniProtKB-KW"/>
</dbReference>
<evidence type="ECO:0000259" key="8">
    <source>
        <dbReference type="Pfam" id="PF00078"/>
    </source>
</evidence>
<evidence type="ECO:0000256" key="2">
    <source>
        <dbReference type="ARBA" id="ARBA00022679"/>
    </source>
</evidence>
<evidence type="ECO:0000256" key="6">
    <source>
        <dbReference type="ARBA" id="ARBA00022801"/>
    </source>
</evidence>
<dbReference type="Pfam" id="PF00078">
    <property type="entry name" value="RVT_1"/>
    <property type="match status" value="1"/>
</dbReference>
<dbReference type="Gene3D" id="3.30.70.270">
    <property type="match status" value="1"/>
</dbReference>
<dbReference type="PANTHER" id="PTHR24559:SF444">
    <property type="entry name" value="REVERSE TRANSCRIPTASE DOMAIN-CONTAINING PROTEIN"/>
    <property type="match status" value="1"/>
</dbReference>
<dbReference type="eggNOG" id="KOG0017">
    <property type="taxonomic scope" value="Eukaryota"/>
</dbReference>
<dbReference type="GO" id="GO:0004519">
    <property type="term" value="F:endonuclease activity"/>
    <property type="evidence" value="ECO:0007669"/>
    <property type="project" value="UniProtKB-KW"/>
</dbReference>
<keyword evidence="1" id="KW-0645">Protease</keyword>
<sequence length="100" mass="11413">MPRVEELLDTIGDAELITTLDLAKGYWQVPVNEKDREKTAFTSPRGLYQFKTMPFGLSGAPATFQRMMDEILRGTDTSVQKWPNCIFPGCYLKRSILYGF</sequence>
<evidence type="ECO:0000256" key="4">
    <source>
        <dbReference type="ARBA" id="ARBA00022722"/>
    </source>
</evidence>
<dbReference type="GO" id="GO:0008233">
    <property type="term" value="F:peptidase activity"/>
    <property type="evidence" value="ECO:0007669"/>
    <property type="project" value="UniProtKB-KW"/>
</dbReference>
<dbReference type="SUPFAM" id="SSF56672">
    <property type="entry name" value="DNA/RNA polymerases"/>
    <property type="match status" value="1"/>
</dbReference>
<organism evidence="9">
    <name type="scientific">Amphimedon queenslandica</name>
    <name type="common">Sponge</name>
    <dbReference type="NCBI Taxonomy" id="400682"/>
    <lineage>
        <taxon>Eukaryota</taxon>
        <taxon>Metazoa</taxon>
        <taxon>Porifera</taxon>
        <taxon>Demospongiae</taxon>
        <taxon>Heteroscleromorpha</taxon>
        <taxon>Haplosclerida</taxon>
        <taxon>Niphatidae</taxon>
        <taxon>Amphimedon</taxon>
    </lineage>
</organism>
<dbReference type="InterPro" id="IPR053134">
    <property type="entry name" value="RNA-dir_DNA_polymerase"/>
</dbReference>
<dbReference type="InterPro" id="IPR000477">
    <property type="entry name" value="RT_dom"/>
</dbReference>
<keyword evidence="5" id="KW-0255">Endonuclease</keyword>
<evidence type="ECO:0000256" key="7">
    <source>
        <dbReference type="ARBA" id="ARBA00022918"/>
    </source>
</evidence>
<keyword evidence="3" id="KW-0548">Nucleotidyltransferase</keyword>
<keyword evidence="6" id="KW-0378">Hydrolase</keyword>
<dbReference type="PANTHER" id="PTHR24559">
    <property type="entry name" value="TRANSPOSON TY3-I GAG-POL POLYPROTEIN"/>
    <property type="match status" value="1"/>
</dbReference>
<keyword evidence="4" id="KW-0540">Nuclease</keyword>
<keyword evidence="2" id="KW-0808">Transferase</keyword>
<evidence type="ECO:0000313" key="9">
    <source>
        <dbReference type="EnsemblMetazoa" id="Aqu2.1.11227_001"/>
    </source>
</evidence>
<protein>
    <recommendedName>
        <fullName evidence="8">Reverse transcriptase domain-containing protein</fullName>
    </recommendedName>
</protein>
<name>A0A1X7T9K4_AMPQE</name>
<dbReference type="AlphaFoldDB" id="A0A1X7T9K4"/>
<dbReference type="OMA" id="GYWKVEM"/>
<dbReference type="GO" id="GO:0003964">
    <property type="term" value="F:RNA-directed DNA polymerase activity"/>
    <property type="evidence" value="ECO:0007669"/>
    <property type="project" value="UniProtKB-KW"/>
</dbReference>
<accession>A0A1X7T9K4</accession>
<proteinExistence type="predicted"/>
<evidence type="ECO:0000256" key="1">
    <source>
        <dbReference type="ARBA" id="ARBA00022670"/>
    </source>
</evidence>
<reference evidence="9" key="1">
    <citation type="submission" date="2017-05" db="UniProtKB">
        <authorList>
            <consortium name="EnsemblMetazoa"/>
        </authorList>
    </citation>
    <scope>IDENTIFICATION</scope>
</reference>
<dbReference type="InterPro" id="IPR043128">
    <property type="entry name" value="Rev_trsase/Diguanyl_cyclase"/>
</dbReference>
<dbReference type="Gene3D" id="3.10.10.10">
    <property type="entry name" value="HIV Type 1 Reverse Transcriptase, subunit A, domain 1"/>
    <property type="match status" value="1"/>
</dbReference>